<sequence length="77" mass="8846">MIGFTDRINIDQKILSGKPVFKGTRIPISIVLKMLRDGATFQKILEEYPKLIEEDIKAVLDYSVFVVDHPEEEIIDI</sequence>
<gene>
    <name evidence="1" type="ORF">LCGC14_0819490</name>
</gene>
<dbReference type="InterPro" id="IPR036388">
    <property type="entry name" value="WH-like_DNA-bd_sf"/>
</dbReference>
<dbReference type="Gene3D" id="1.10.10.10">
    <property type="entry name" value="Winged helix-like DNA-binding domain superfamily/Winged helix DNA-binding domain"/>
    <property type="match status" value="1"/>
</dbReference>
<dbReference type="EMBL" id="LAZR01002296">
    <property type="protein sequence ID" value="KKN31886.1"/>
    <property type="molecule type" value="Genomic_DNA"/>
</dbReference>
<dbReference type="PANTHER" id="PTHR34849:SF3">
    <property type="entry name" value="SSR2962 PROTEIN"/>
    <property type="match status" value="1"/>
</dbReference>
<protein>
    <recommendedName>
        <fullName evidence="2">Antitoxin</fullName>
    </recommendedName>
</protein>
<dbReference type="InterPro" id="IPR009057">
    <property type="entry name" value="Homeodomain-like_sf"/>
</dbReference>
<comment type="caution">
    <text evidence="1">The sequence shown here is derived from an EMBL/GenBank/DDBJ whole genome shotgun (WGS) entry which is preliminary data.</text>
</comment>
<proteinExistence type="predicted"/>
<reference evidence="1" key="1">
    <citation type="journal article" date="2015" name="Nature">
        <title>Complex archaea that bridge the gap between prokaryotes and eukaryotes.</title>
        <authorList>
            <person name="Spang A."/>
            <person name="Saw J.H."/>
            <person name="Jorgensen S.L."/>
            <person name="Zaremba-Niedzwiedzka K."/>
            <person name="Martijn J."/>
            <person name="Lind A.E."/>
            <person name="van Eijk R."/>
            <person name="Schleper C."/>
            <person name="Guy L."/>
            <person name="Ettema T.J."/>
        </authorList>
    </citation>
    <scope>NUCLEOTIDE SEQUENCE</scope>
</reference>
<dbReference type="PANTHER" id="PTHR34849">
    <property type="entry name" value="SSL5025 PROTEIN"/>
    <property type="match status" value="1"/>
</dbReference>
<evidence type="ECO:0000313" key="1">
    <source>
        <dbReference type="EMBL" id="KKN31886.1"/>
    </source>
</evidence>
<dbReference type="AlphaFoldDB" id="A0A0F9S4D0"/>
<evidence type="ECO:0008006" key="2">
    <source>
        <dbReference type="Google" id="ProtNLM"/>
    </source>
</evidence>
<accession>A0A0F9S4D0</accession>
<name>A0A0F9S4D0_9ZZZZ</name>
<organism evidence="1">
    <name type="scientific">marine sediment metagenome</name>
    <dbReference type="NCBI Taxonomy" id="412755"/>
    <lineage>
        <taxon>unclassified sequences</taxon>
        <taxon>metagenomes</taxon>
        <taxon>ecological metagenomes</taxon>
    </lineage>
</organism>
<dbReference type="Pfam" id="PF04255">
    <property type="entry name" value="DUF433"/>
    <property type="match status" value="1"/>
</dbReference>
<dbReference type="InterPro" id="IPR007367">
    <property type="entry name" value="DUF433"/>
</dbReference>
<dbReference type="SUPFAM" id="SSF46689">
    <property type="entry name" value="Homeodomain-like"/>
    <property type="match status" value="1"/>
</dbReference>